<protein>
    <recommendedName>
        <fullName evidence="1">F-box domain-containing protein</fullName>
    </recommendedName>
</protein>
<dbReference type="Gene3D" id="3.40.1000.30">
    <property type="match status" value="1"/>
</dbReference>
<sequence>MNKENEIPQFQQTVDSLIQALIKPDYLKRDLFFALLLIVMKENDFQLLKSVHGGPINIVDYMISKKAKNVTHEAALVLNGFQDMPLKIIACPLNDTVLIIATIPELYNQTYSLCVKLNKYVHISSLGIPSHFTNVNELFTDFKDKIVNPVKGTILNYHKFPSANLFGLPDDIIHQILLSLTVGDVLNLSASCKRLHRIVKEDSLWFRLYSRDFPNKHKSEEKCWRDVYVEEYLLKQEEKFKLGGDVGLGSVREFAELPNYTSHVPDSRWEVIL</sequence>
<dbReference type="InterPro" id="IPR036047">
    <property type="entry name" value="F-box-like_dom_sf"/>
</dbReference>
<dbReference type="PROSITE" id="PS50181">
    <property type="entry name" value="FBOX"/>
    <property type="match status" value="1"/>
</dbReference>
<dbReference type="InterPro" id="IPR001810">
    <property type="entry name" value="F-box_dom"/>
</dbReference>
<comment type="caution">
    <text evidence="2">The sequence shown here is derived from an EMBL/GenBank/DDBJ whole genome shotgun (WGS) entry which is preliminary data.</text>
</comment>
<organism evidence="2 3">
    <name type="scientific">Loxostege sticticalis</name>
    <name type="common">Beet webworm moth</name>
    <dbReference type="NCBI Taxonomy" id="481309"/>
    <lineage>
        <taxon>Eukaryota</taxon>
        <taxon>Metazoa</taxon>
        <taxon>Ecdysozoa</taxon>
        <taxon>Arthropoda</taxon>
        <taxon>Hexapoda</taxon>
        <taxon>Insecta</taxon>
        <taxon>Pterygota</taxon>
        <taxon>Neoptera</taxon>
        <taxon>Endopterygota</taxon>
        <taxon>Lepidoptera</taxon>
        <taxon>Glossata</taxon>
        <taxon>Ditrysia</taxon>
        <taxon>Pyraloidea</taxon>
        <taxon>Crambidae</taxon>
        <taxon>Pyraustinae</taxon>
        <taxon>Loxostege</taxon>
    </lineage>
</organism>
<dbReference type="Proteomes" id="UP001549920">
    <property type="component" value="Unassembled WGS sequence"/>
</dbReference>
<evidence type="ECO:0000313" key="3">
    <source>
        <dbReference type="Proteomes" id="UP001549920"/>
    </source>
</evidence>
<feature type="domain" description="F-box" evidence="1">
    <location>
        <begin position="162"/>
        <end position="208"/>
    </location>
</feature>
<gene>
    <name evidence="2" type="ORF">ABMA27_005855</name>
</gene>
<dbReference type="Gene3D" id="1.20.1280.50">
    <property type="match status" value="1"/>
</dbReference>
<name>A0ABR3HGR9_LOXSC</name>
<dbReference type="PANTHER" id="PTHR15537">
    <property type="entry name" value="F-BOX ONLY PROTEIN 7"/>
    <property type="match status" value="1"/>
</dbReference>
<dbReference type="EMBL" id="JBEUOH010000019">
    <property type="protein sequence ID" value="KAL0869593.1"/>
    <property type="molecule type" value="Genomic_DNA"/>
</dbReference>
<keyword evidence="3" id="KW-1185">Reference proteome</keyword>
<dbReference type="Pfam" id="PF12937">
    <property type="entry name" value="F-box-like"/>
    <property type="match status" value="1"/>
</dbReference>
<evidence type="ECO:0000313" key="2">
    <source>
        <dbReference type="EMBL" id="KAL0869593.1"/>
    </source>
</evidence>
<dbReference type="InterPro" id="IPR047118">
    <property type="entry name" value="Fbxo7"/>
</dbReference>
<reference evidence="2 3" key="1">
    <citation type="submission" date="2024-06" db="EMBL/GenBank/DDBJ databases">
        <title>A chromosome-level genome assembly of beet webworm, Loxostege sticticalis.</title>
        <authorList>
            <person name="Zhang Y."/>
        </authorList>
    </citation>
    <scope>NUCLEOTIDE SEQUENCE [LARGE SCALE GENOMIC DNA]</scope>
    <source>
        <strain evidence="2">AQ026</strain>
        <tissue evidence="2">Whole body</tissue>
    </source>
</reference>
<dbReference type="SUPFAM" id="SSF81383">
    <property type="entry name" value="F-box domain"/>
    <property type="match status" value="1"/>
</dbReference>
<proteinExistence type="predicted"/>
<accession>A0ABR3HGR9</accession>
<evidence type="ECO:0000259" key="1">
    <source>
        <dbReference type="PROSITE" id="PS50181"/>
    </source>
</evidence>
<dbReference type="PANTHER" id="PTHR15537:SF2">
    <property type="entry name" value="F-BOX ONLY PROTEIN 7"/>
    <property type="match status" value="1"/>
</dbReference>
<dbReference type="SMART" id="SM00256">
    <property type="entry name" value="FBOX"/>
    <property type="match status" value="1"/>
</dbReference>